<comment type="caution">
    <text evidence="2">The sequence shown here is derived from an EMBL/GenBank/DDBJ whole genome shotgun (WGS) entry which is preliminary data.</text>
</comment>
<dbReference type="Proteomes" id="UP000823388">
    <property type="component" value="Chromosome 2K"/>
</dbReference>
<feature type="region of interest" description="Disordered" evidence="1">
    <location>
        <begin position="1"/>
        <end position="140"/>
    </location>
</feature>
<reference evidence="2" key="1">
    <citation type="submission" date="2020-05" db="EMBL/GenBank/DDBJ databases">
        <title>WGS assembly of Panicum virgatum.</title>
        <authorList>
            <person name="Lovell J.T."/>
            <person name="Jenkins J."/>
            <person name="Shu S."/>
            <person name="Juenger T.E."/>
            <person name="Schmutz J."/>
        </authorList>
    </citation>
    <scope>NUCLEOTIDE SEQUENCE</scope>
    <source>
        <strain evidence="2">AP13</strain>
    </source>
</reference>
<organism evidence="2 3">
    <name type="scientific">Panicum virgatum</name>
    <name type="common">Blackwell switchgrass</name>
    <dbReference type="NCBI Taxonomy" id="38727"/>
    <lineage>
        <taxon>Eukaryota</taxon>
        <taxon>Viridiplantae</taxon>
        <taxon>Streptophyta</taxon>
        <taxon>Embryophyta</taxon>
        <taxon>Tracheophyta</taxon>
        <taxon>Spermatophyta</taxon>
        <taxon>Magnoliopsida</taxon>
        <taxon>Liliopsida</taxon>
        <taxon>Poales</taxon>
        <taxon>Poaceae</taxon>
        <taxon>PACMAD clade</taxon>
        <taxon>Panicoideae</taxon>
        <taxon>Panicodae</taxon>
        <taxon>Paniceae</taxon>
        <taxon>Panicinae</taxon>
        <taxon>Panicum</taxon>
        <taxon>Panicum sect. Hiantes</taxon>
    </lineage>
</organism>
<feature type="compositionally biased region" description="Basic residues" evidence="1">
    <location>
        <begin position="30"/>
        <end position="40"/>
    </location>
</feature>
<evidence type="ECO:0000313" key="3">
    <source>
        <dbReference type="Proteomes" id="UP000823388"/>
    </source>
</evidence>
<evidence type="ECO:0000313" key="2">
    <source>
        <dbReference type="EMBL" id="KAG2639724.1"/>
    </source>
</evidence>
<sequence length="140" mass="15488">MYQKDLSVKNSSSSFIFHPRDDAPQLPLAARRRAQPRPTKKTITCKAAKANDLEPPSSRMYNTERSSASSSPRTRQDHPPPPGTTSTAGTHLPIGGISGSSHPFAEMKQENPTEPTPTSTHTPELIWGKRGSPTYRRRRQ</sequence>
<keyword evidence="3" id="KW-1185">Reference proteome</keyword>
<dbReference type="EMBL" id="CM029039">
    <property type="protein sequence ID" value="KAG2639724.1"/>
    <property type="molecule type" value="Genomic_DNA"/>
</dbReference>
<gene>
    <name evidence="2" type="ORF">PVAP13_2KG040400</name>
</gene>
<accession>A0A8T0W2X7</accession>
<dbReference type="AlphaFoldDB" id="A0A8T0W2X7"/>
<feature type="compositionally biased region" description="Polar residues" evidence="1">
    <location>
        <begin position="59"/>
        <end position="73"/>
    </location>
</feature>
<feature type="compositionally biased region" description="Low complexity" evidence="1">
    <location>
        <begin position="41"/>
        <end position="50"/>
    </location>
</feature>
<feature type="compositionally biased region" description="Low complexity" evidence="1">
    <location>
        <begin position="112"/>
        <end position="124"/>
    </location>
</feature>
<protein>
    <submittedName>
        <fullName evidence="2">Uncharacterized protein</fullName>
    </submittedName>
</protein>
<evidence type="ECO:0000256" key="1">
    <source>
        <dbReference type="SAM" id="MobiDB-lite"/>
    </source>
</evidence>
<name>A0A8T0W2X7_PANVG</name>
<proteinExistence type="predicted"/>